<feature type="chain" id="PRO_5044879965" description="Lipoprotein" evidence="2">
    <location>
        <begin position="19"/>
        <end position="248"/>
    </location>
</feature>
<feature type="compositionally biased region" description="Basic and acidic residues" evidence="1">
    <location>
        <begin position="35"/>
        <end position="44"/>
    </location>
</feature>
<protein>
    <recommendedName>
        <fullName evidence="5">Lipoprotein</fullName>
    </recommendedName>
</protein>
<feature type="signal peptide" evidence="2">
    <location>
        <begin position="1"/>
        <end position="18"/>
    </location>
</feature>
<gene>
    <name evidence="3" type="ORF">P7D79_06535</name>
</gene>
<evidence type="ECO:0000313" key="4">
    <source>
        <dbReference type="Proteomes" id="UP001264335"/>
    </source>
</evidence>
<feature type="compositionally biased region" description="Low complexity" evidence="1">
    <location>
        <begin position="23"/>
        <end position="34"/>
    </location>
</feature>
<reference evidence="3 4" key="1">
    <citation type="submission" date="2023-03" db="EMBL/GenBank/DDBJ databases">
        <authorList>
            <person name="Shen W."/>
            <person name="Cai J."/>
        </authorList>
    </citation>
    <scope>NUCLEOTIDE SEQUENCE [LARGE SCALE GENOMIC DNA]</scope>
    <source>
        <strain evidence="3 4">Y2</strain>
    </source>
</reference>
<comment type="caution">
    <text evidence="3">The sequence shown here is derived from an EMBL/GenBank/DDBJ whole genome shotgun (WGS) entry which is preliminary data.</text>
</comment>
<dbReference type="PROSITE" id="PS51257">
    <property type="entry name" value="PROKAR_LIPOPROTEIN"/>
    <property type="match status" value="1"/>
</dbReference>
<name>A0ABD5F7M4_ENTAV</name>
<accession>A0ABD5F7M4</accession>
<keyword evidence="2" id="KW-0732">Signal</keyword>
<evidence type="ECO:0000313" key="3">
    <source>
        <dbReference type="EMBL" id="MDT2513891.1"/>
    </source>
</evidence>
<dbReference type="EMBL" id="JARPWY010000012">
    <property type="protein sequence ID" value="MDT2513891.1"/>
    <property type="molecule type" value="Genomic_DNA"/>
</dbReference>
<sequence length="248" mass="27531">MKRVLSLFLVVSSSFLLASCEDNNKQSANSSESHSSTKKEEDSFSAKNSSSIEETPTSTEMTTSSSSNKAVETTEVDTKNLSEEQVKRWIASIWIKRKNIDPFNDPKFEIILETKEDGLLYASVEATHEQIDTLDSFRINSDGFLEESGYFLSMPDKGWIVVSKNYLDTSLVNVEGQTTSATGENTPSDHERAELVRNLMKQNQGLDEDVLASIPDEEILAANAGNVTNTQVAQTAENLVMMYPELRP</sequence>
<dbReference type="Proteomes" id="UP001264335">
    <property type="component" value="Unassembled WGS sequence"/>
</dbReference>
<evidence type="ECO:0000256" key="2">
    <source>
        <dbReference type="SAM" id="SignalP"/>
    </source>
</evidence>
<dbReference type="AlphaFoldDB" id="A0ABD5F7M4"/>
<feature type="compositionally biased region" description="Low complexity" evidence="1">
    <location>
        <begin position="49"/>
        <end position="67"/>
    </location>
</feature>
<dbReference type="RefSeq" id="WP_311871618.1">
    <property type="nucleotide sequence ID" value="NZ_JARPWF010000020.1"/>
</dbReference>
<evidence type="ECO:0008006" key="5">
    <source>
        <dbReference type="Google" id="ProtNLM"/>
    </source>
</evidence>
<feature type="region of interest" description="Disordered" evidence="1">
    <location>
        <begin position="23"/>
        <end position="78"/>
    </location>
</feature>
<proteinExistence type="predicted"/>
<evidence type="ECO:0000256" key="1">
    <source>
        <dbReference type="SAM" id="MobiDB-lite"/>
    </source>
</evidence>
<organism evidence="3 4">
    <name type="scientific">Enterococcus avium</name>
    <name type="common">Streptococcus avium</name>
    <dbReference type="NCBI Taxonomy" id="33945"/>
    <lineage>
        <taxon>Bacteria</taxon>
        <taxon>Bacillati</taxon>
        <taxon>Bacillota</taxon>
        <taxon>Bacilli</taxon>
        <taxon>Lactobacillales</taxon>
        <taxon>Enterococcaceae</taxon>
        <taxon>Enterococcus</taxon>
    </lineage>
</organism>